<dbReference type="AlphaFoldDB" id="A0A485KJE0"/>
<keyword evidence="5" id="KW-0539">Nucleus</keyword>
<gene>
    <name evidence="8" type="primary">Aste57867_8117</name>
    <name evidence="7" type="ORF">As57867_008087</name>
    <name evidence="8" type="ORF">ASTE57867_8117</name>
</gene>
<dbReference type="GO" id="GO:0005634">
    <property type="term" value="C:nucleus"/>
    <property type="evidence" value="ECO:0007669"/>
    <property type="project" value="UniProtKB-SubCell"/>
</dbReference>
<evidence type="ECO:0000256" key="3">
    <source>
        <dbReference type="ARBA" id="ARBA00022664"/>
    </source>
</evidence>
<dbReference type="EMBL" id="VJMH01005091">
    <property type="protein sequence ID" value="KAF0701415.1"/>
    <property type="molecule type" value="Genomic_DNA"/>
</dbReference>
<feature type="compositionally biased region" description="Polar residues" evidence="6">
    <location>
        <begin position="42"/>
        <end position="53"/>
    </location>
</feature>
<sequence length="231" mass="24839">MSDGHDDQWDDLAILKAFDAALNKHNAGPPAAATPKTRKKSSTAPAGTSSARQSLVIHATPPVSPVTSAAPQGQVQHPSPQSRRPSNAPFPSPPTPYTDGHAYYGGIPPPAYQQLHHYPTSDPYTQAAPMPPNMTAAYADAYARAYAQAVTQGHSLPYGTHVPPPTPPTCPYGCQQHAPPSVGGEFPGMALPPMEGDDDLSKLLLSWYQSGYYAGRYKAIQEMKQQQHYRR</sequence>
<organism evidence="8 9">
    <name type="scientific">Aphanomyces stellatus</name>
    <dbReference type="NCBI Taxonomy" id="120398"/>
    <lineage>
        <taxon>Eukaryota</taxon>
        <taxon>Sar</taxon>
        <taxon>Stramenopiles</taxon>
        <taxon>Oomycota</taxon>
        <taxon>Saprolegniomycetes</taxon>
        <taxon>Saprolegniales</taxon>
        <taxon>Verrucalvaceae</taxon>
        <taxon>Aphanomyces</taxon>
    </lineage>
</organism>
<reference evidence="8 9" key="1">
    <citation type="submission" date="2019-03" db="EMBL/GenBank/DDBJ databases">
        <authorList>
            <person name="Gaulin E."/>
            <person name="Dumas B."/>
        </authorList>
    </citation>
    <scope>NUCLEOTIDE SEQUENCE [LARGE SCALE GENOMIC DNA]</scope>
    <source>
        <strain evidence="8">CBS 568.67</strain>
    </source>
</reference>
<name>A0A485KJE0_9STRA</name>
<comment type="similarity">
    <text evidence="2">Belongs to the SMN family.</text>
</comment>
<feature type="region of interest" description="Disordered" evidence="6">
    <location>
        <begin position="25"/>
        <end position="124"/>
    </location>
</feature>
<dbReference type="GO" id="GO:0008380">
    <property type="term" value="P:RNA splicing"/>
    <property type="evidence" value="ECO:0007669"/>
    <property type="project" value="UniProtKB-KW"/>
</dbReference>
<dbReference type="CDD" id="cd22852">
    <property type="entry name" value="SMN_C"/>
    <property type="match status" value="1"/>
</dbReference>
<evidence type="ECO:0000313" key="9">
    <source>
        <dbReference type="Proteomes" id="UP000332933"/>
    </source>
</evidence>
<evidence type="ECO:0000256" key="1">
    <source>
        <dbReference type="ARBA" id="ARBA00004123"/>
    </source>
</evidence>
<evidence type="ECO:0000256" key="6">
    <source>
        <dbReference type="SAM" id="MobiDB-lite"/>
    </source>
</evidence>
<protein>
    <submittedName>
        <fullName evidence="8">Aste57867_8117 protein</fullName>
    </submittedName>
</protein>
<proteinExistence type="inferred from homology"/>
<feature type="compositionally biased region" description="Polar residues" evidence="6">
    <location>
        <begin position="65"/>
        <end position="81"/>
    </location>
</feature>
<keyword evidence="9" id="KW-1185">Reference proteome</keyword>
<dbReference type="InterPro" id="IPR047313">
    <property type="entry name" value="SMN_C"/>
</dbReference>
<dbReference type="Proteomes" id="UP000332933">
    <property type="component" value="Unassembled WGS sequence"/>
</dbReference>
<comment type="subcellular location">
    <subcellularLocation>
        <location evidence="1">Nucleus</location>
    </subcellularLocation>
</comment>
<accession>A0A485KJE0</accession>
<keyword evidence="4" id="KW-0508">mRNA splicing</keyword>
<dbReference type="PANTHER" id="PTHR39267">
    <property type="entry name" value="SURVIVAL MOTOR NEURON-LIKE PROTEIN 1"/>
    <property type="match status" value="1"/>
</dbReference>
<evidence type="ECO:0000256" key="4">
    <source>
        <dbReference type="ARBA" id="ARBA00023187"/>
    </source>
</evidence>
<dbReference type="GO" id="GO:0006397">
    <property type="term" value="P:mRNA processing"/>
    <property type="evidence" value="ECO:0007669"/>
    <property type="project" value="UniProtKB-KW"/>
</dbReference>
<keyword evidence="3" id="KW-0507">mRNA processing</keyword>
<evidence type="ECO:0000256" key="5">
    <source>
        <dbReference type="ARBA" id="ARBA00023242"/>
    </source>
</evidence>
<evidence type="ECO:0000256" key="2">
    <source>
        <dbReference type="ARBA" id="ARBA00005371"/>
    </source>
</evidence>
<dbReference type="InterPro" id="IPR040424">
    <property type="entry name" value="Smn1"/>
</dbReference>
<dbReference type="PANTHER" id="PTHR39267:SF1">
    <property type="entry name" value="SURVIVAL MOTOR NEURON PROTEIN"/>
    <property type="match status" value="1"/>
</dbReference>
<reference evidence="7" key="2">
    <citation type="submission" date="2019-06" db="EMBL/GenBank/DDBJ databases">
        <title>Genomics analysis of Aphanomyces spp. identifies a new class of oomycete effector associated with host adaptation.</title>
        <authorList>
            <person name="Gaulin E."/>
        </authorList>
    </citation>
    <scope>NUCLEOTIDE SEQUENCE</scope>
    <source>
        <strain evidence="7">CBS 578.67</strain>
    </source>
</reference>
<dbReference type="OrthoDB" id="197400at2759"/>
<evidence type="ECO:0000313" key="8">
    <source>
        <dbReference type="EMBL" id="VFT85006.1"/>
    </source>
</evidence>
<dbReference type="EMBL" id="CAADRA010005112">
    <property type="protein sequence ID" value="VFT85006.1"/>
    <property type="molecule type" value="Genomic_DNA"/>
</dbReference>
<evidence type="ECO:0000313" key="7">
    <source>
        <dbReference type="EMBL" id="KAF0701415.1"/>
    </source>
</evidence>